<evidence type="ECO:0000313" key="1">
    <source>
        <dbReference type="EMBL" id="VVE75771.1"/>
    </source>
</evidence>
<name>A0A5E5APQ0_9BURK</name>
<dbReference type="Gene3D" id="1.25.40.20">
    <property type="entry name" value="Ankyrin repeat-containing domain"/>
    <property type="match status" value="1"/>
</dbReference>
<proteinExistence type="predicted"/>
<organism evidence="1 2">
    <name type="scientific">Pandoraea anapnoica</name>
    <dbReference type="NCBI Taxonomy" id="2508301"/>
    <lineage>
        <taxon>Bacteria</taxon>
        <taxon>Pseudomonadati</taxon>
        <taxon>Pseudomonadota</taxon>
        <taxon>Betaproteobacteria</taxon>
        <taxon>Burkholderiales</taxon>
        <taxon>Burkholderiaceae</taxon>
        <taxon>Pandoraea</taxon>
    </lineage>
</organism>
<sequence>MAAGVQRDPAVVLNALRGRIYSVGETTGEVDDMIAAEADAAEEILHYVIGGSTDGLLAREKGKSPLAIAAEMGYPNVVAALLTSSLVRAHINDEDEWGVTPWIAANLSLMQSSWVCNPAVVDDPFRFVPMLVAQPYYTSNPTPRMGRCVQCSKRPEHSTIWPRQKMCG</sequence>
<gene>
    <name evidence="1" type="ORF">PAN31117_05245</name>
</gene>
<accession>A0A5E5APQ0</accession>
<dbReference type="SUPFAM" id="SSF48403">
    <property type="entry name" value="Ankyrin repeat"/>
    <property type="match status" value="1"/>
</dbReference>
<protein>
    <recommendedName>
        <fullName evidence="3">Ankyrin</fullName>
    </recommendedName>
</protein>
<dbReference type="EMBL" id="CABPSP010000022">
    <property type="protein sequence ID" value="VVE75771.1"/>
    <property type="molecule type" value="Genomic_DNA"/>
</dbReference>
<dbReference type="Proteomes" id="UP000383122">
    <property type="component" value="Unassembled WGS sequence"/>
</dbReference>
<keyword evidence="2" id="KW-1185">Reference proteome</keyword>
<dbReference type="AlphaFoldDB" id="A0A5E5APQ0"/>
<evidence type="ECO:0000313" key="2">
    <source>
        <dbReference type="Proteomes" id="UP000383122"/>
    </source>
</evidence>
<evidence type="ECO:0008006" key="3">
    <source>
        <dbReference type="Google" id="ProtNLM"/>
    </source>
</evidence>
<reference evidence="1 2" key="1">
    <citation type="submission" date="2019-08" db="EMBL/GenBank/DDBJ databases">
        <authorList>
            <person name="Peeters C."/>
        </authorList>
    </citation>
    <scope>NUCLEOTIDE SEQUENCE [LARGE SCALE GENOMIC DNA]</scope>
    <source>
        <strain evidence="1 2">LMG 31117</strain>
    </source>
</reference>
<dbReference type="InterPro" id="IPR036770">
    <property type="entry name" value="Ankyrin_rpt-contain_sf"/>
</dbReference>